<dbReference type="InterPro" id="IPR013762">
    <property type="entry name" value="Integrase-like_cat_sf"/>
</dbReference>
<accession>A0A7Y0G8N2</accession>
<dbReference type="GO" id="GO:0003677">
    <property type="term" value="F:DNA binding"/>
    <property type="evidence" value="ECO:0007669"/>
    <property type="project" value="UniProtKB-UniRule"/>
</dbReference>
<dbReference type="GO" id="GO:0015074">
    <property type="term" value="P:DNA integration"/>
    <property type="evidence" value="ECO:0007669"/>
    <property type="project" value="UniProtKB-KW"/>
</dbReference>
<dbReference type="Gene3D" id="1.10.443.10">
    <property type="entry name" value="Intergrase catalytic core"/>
    <property type="match status" value="1"/>
</dbReference>
<keyword evidence="2" id="KW-0229">DNA integration</keyword>
<dbReference type="InterPro" id="IPR002104">
    <property type="entry name" value="Integrase_catalytic"/>
</dbReference>
<dbReference type="PANTHER" id="PTHR30349:SF41">
    <property type="entry name" value="INTEGRASE_RECOMBINASE PROTEIN MJ0367-RELATED"/>
    <property type="match status" value="1"/>
</dbReference>
<comment type="similarity">
    <text evidence="1">Belongs to the 'phage' integrase family.</text>
</comment>
<organism evidence="8 9">
    <name type="scientific">Novosphingobium olei</name>
    <dbReference type="NCBI Taxonomy" id="2728851"/>
    <lineage>
        <taxon>Bacteria</taxon>
        <taxon>Pseudomonadati</taxon>
        <taxon>Pseudomonadota</taxon>
        <taxon>Alphaproteobacteria</taxon>
        <taxon>Sphingomonadales</taxon>
        <taxon>Sphingomonadaceae</taxon>
        <taxon>Novosphingobium</taxon>
    </lineage>
</organism>
<dbReference type="Proteomes" id="UP000583556">
    <property type="component" value="Unassembled WGS sequence"/>
</dbReference>
<proteinExistence type="inferred from homology"/>
<evidence type="ECO:0000256" key="4">
    <source>
        <dbReference type="ARBA" id="ARBA00023172"/>
    </source>
</evidence>
<dbReference type="EMBL" id="JABBGM010000002">
    <property type="protein sequence ID" value="NML93050.1"/>
    <property type="molecule type" value="Genomic_DNA"/>
</dbReference>
<dbReference type="Gene3D" id="1.10.150.130">
    <property type="match status" value="1"/>
</dbReference>
<dbReference type="Pfam" id="PF02899">
    <property type="entry name" value="Phage_int_SAM_1"/>
    <property type="match status" value="1"/>
</dbReference>
<comment type="caution">
    <text evidence="8">The sequence shown here is derived from an EMBL/GenBank/DDBJ whole genome shotgun (WGS) entry which is preliminary data.</text>
</comment>
<dbReference type="RefSeq" id="WP_169492314.1">
    <property type="nucleotide sequence ID" value="NZ_JABBGM010000002.1"/>
</dbReference>
<dbReference type="PANTHER" id="PTHR30349">
    <property type="entry name" value="PHAGE INTEGRASE-RELATED"/>
    <property type="match status" value="1"/>
</dbReference>
<evidence type="ECO:0000313" key="9">
    <source>
        <dbReference type="Proteomes" id="UP000583556"/>
    </source>
</evidence>
<keyword evidence="9" id="KW-1185">Reference proteome</keyword>
<evidence type="ECO:0000313" key="8">
    <source>
        <dbReference type="EMBL" id="NML93050.1"/>
    </source>
</evidence>
<keyword evidence="4" id="KW-0233">DNA recombination</keyword>
<evidence type="ECO:0000259" key="6">
    <source>
        <dbReference type="PROSITE" id="PS51898"/>
    </source>
</evidence>
<dbReference type="GO" id="GO:0006310">
    <property type="term" value="P:DNA recombination"/>
    <property type="evidence" value="ECO:0007669"/>
    <property type="project" value="UniProtKB-KW"/>
</dbReference>
<dbReference type="InterPro" id="IPR011010">
    <property type="entry name" value="DNA_brk_join_enz"/>
</dbReference>
<dbReference type="InterPro" id="IPR004107">
    <property type="entry name" value="Integrase_SAM-like_N"/>
</dbReference>
<dbReference type="PROSITE" id="PS51900">
    <property type="entry name" value="CB"/>
    <property type="match status" value="1"/>
</dbReference>
<dbReference type="InterPro" id="IPR010998">
    <property type="entry name" value="Integrase_recombinase_N"/>
</dbReference>
<dbReference type="AlphaFoldDB" id="A0A7Y0G8N2"/>
<evidence type="ECO:0000256" key="2">
    <source>
        <dbReference type="ARBA" id="ARBA00022908"/>
    </source>
</evidence>
<evidence type="ECO:0000256" key="3">
    <source>
        <dbReference type="ARBA" id="ARBA00023125"/>
    </source>
</evidence>
<gene>
    <name evidence="8" type="ORF">HHL27_05130</name>
</gene>
<feature type="domain" description="Tyr recombinase" evidence="6">
    <location>
        <begin position="127"/>
        <end position="337"/>
    </location>
</feature>
<feature type="domain" description="Core-binding (CB)" evidence="7">
    <location>
        <begin position="6"/>
        <end position="96"/>
    </location>
</feature>
<protein>
    <submittedName>
        <fullName evidence="8">Site-specific integrase</fullName>
    </submittedName>
</protein>
<dbReference type="InterPro" id="IPR044068">
    <property type="entry name" value="CB"/>
</dbReference>
<evidence type="ECO:0000256" key="1">
    <source>
        <dbReference type="ARBA" id="ARBA00008857"/>
    </source>
</evidence>
<sequence>MAKHNAANARIKREYFTYLKEAQRRDEGSIDAVAKALARFEEANGHKDFKTFHRAQAVAFKHKLDQQPAVRTGKPLSRATVNSTLSALRAFFVWLAGQPGYKSRLSYADADYFNLAEKDVRIAKAARHKAFPTLEQVHHVIAAMPTGTAMELRNRALVAFALLTGARDGALATFRLKHVDLVQGRVDQDARDVKTKASKTFATWFFPVGGDALTIVRDWCEYLRTALLWGDDDPLFPPTQIGLGANGGFAPVGLRRGECWQGAGPIRDIFRHAFTAAGLPYFNPHSLRDTLVQLGEQVCTTPEQFKAWSQNLGHERVMTTLTSYGTVAPHRQAELIRGMAMAKGAAGKLADAVDPALVAQVLAAMQALPGGVPT</sequence>
<dbReference type="PROSITE" id="PS51898">
    <property type="entry name" value="TYR_RECOMBINASE"/>
    <property type="match status" value="1"/>
</dbReference>
<reference evidence="8 9" key="1">
    <citation type="submission" date="2020-04" db="EMBL/GenBank/DDBJ databases">
        <title>Novosphingobium sp. TW-4 isolated from soil.</title>
        <authorList>
            <person name="Dahal R.H."/>
            <person name="Chaudhary D.K."/>
        </authorList>
    </citation>
    <scope>NUCLEOTIDE SEQUENCE [LARGE SCALE GENOMIC DNA]</scope>
    <source>
        <strain evidence="8 9">TW-4</strain>
    </source>
</reference>
<dbReference type="SUPFAM" id="SSF56349">
    <property type="entry name" value="DNA breaking-rejoining enzymes"/>
    <property type="match status" value="1"/>
</dbReference>
<keyword evidence="3 5" id="KW-0238">DNA-binding</keyword>
<dbReference type="CDD" id="cd00397">
    <property type="entry name" value="DNA_BRE_C"/>
    <property type="match status" value="1"/>
</dbReference>
<dbReference type="InterPro" id="IPR050090">
    <property type="entry name" value="Tyrosine_recombinase_XerCD"/>
</dbReference>
<evidence type="ECO:0000256" key="5">
    <source>
        <dbReference type="PROSITE-ProRule" id="PRU01248"/>
    </source>
</evidence>
<evidence type="ECO:0000259" key="7">
    <source>
        <dbReference type="PROSITE" id="PS51900"/>
    </source>
</evidence>
<name>A0A7Y0G8N2_9SPHN</name>